<evidence type="ECO:0000256" key="2">
    <source>
        <dbReference type="SAM" id="Coils"/>
    </source>
</evidence>
<sequence length="220" mass="25893">MVLRRVRDMFVATVNEGLDKLENPRVMLNQYVRDMEDDIAKAKHAIIKQQTIQQGFLRKADETEAFAGKRKKQAELAFHAGEEELARKALTEMKYFEEKHKEYQDAYQQSVKQSKELKEQLQHLETKLRDVKDKKQVLIARANAAQAKQHMNESINKVDSESAYKEFLRMENRIEEMETKAGSYAQFAEQGTYAHFDYADEVEKEWQKLKLEKMPEQQTN</sequence>
<proteinExistence type="inferred from homology"/>
<comment type="similarity">
    <text evidence="1">Belongs to the PspA/Vipp/IM30 family.</text>
</comment>
<feature type="coiled-coil region" evidence="2">
    <location>
        <begin position="100"/>
        <end position="180"/>
    </location>
</feature>
<comment type="caution">
    <text evidence="3">The sequence shown here is derived from an EMBL/GenBank/DDBJ whole genome shotgun (WGS) entry which is preliminary data.</text>
</comment>
<reference evidence="3 4" key="1">
    <citation type="submission" date="2017-06" db="EMBL/GenBank/DDBJ databases">
        <title>Draft Genome Sequence of Bacillus sp Strain 36R Isolated from saline sediment at Atanasia, Sonora, Mexico.</title>
        <authorList>
            <person name="Sanchez Diaz R."/>
            <person name="Quiroz Macias M.E."/>
            <person name="Ibarra Gamez J.C."/>
            <person name="Enciso Ibarra J."/>
            <person name="Gomez Gil B."/>
            <person name="Galaviz Silva L."/>
        </authorList>
    </citation>
    <scope>NUCLEOTIDE SEQUENCE [LARGE SCALE GENOMIC DNA]</scope>
    <source>
        <strain evidence="3 4">36R_ATNSAL</strain>
    </source>
</reference>
<dbReference type="OrthoDB" id="9779630at2"/>
<gene>
    <name evidence="3" type="ORF">CEY02_15285</name>
</gene>
<evidence type="ECO:0000313" key="4">
    <source>
        <dbReference type="Proteomes" id="UP000228754"/>
    </source>
</evidence>
<dbReference type="Pfam" id="PF04012">
    <property type="entry name" value="PspA_IM30"/>
    <property type="match status" value="1"/>
</dbReference>
<dbReference type="AlphaFoldDB" id="A0A2A5ISJ3"/>
<dbReference type="PANTHER" id="PTHR31088:SF6">
    <property type="entry name" value="PHAGE SHOCK PROTEIN A"/>
    <property type="match status" value="1"/>
</dbReference>
<dbReference type="NCBIfam" id="NF045984">
    <property type="entry name" value="StressProtLiaH"/>
    <property type="match status" value="1"/>
</dbReference>
<dbReference type="EMBL" id="NKHG01000108">
    <property type="protein sequence ID" value="PCK20062.1"/>
    <property type="molecule type" value="Genomic_DNA"/>
</dbReference>
<accession>A0A2A5ISJ3</accession>
<name>A0A2A5ISJ3_BACPU</name>
<evidence type="ECO:0000256" key="1">
    <source>
        <dbReference type="ARBA" id="ARBA00043985"/>
    </source>
</evidence>
<dbReference type="InterPro" id="IPR007157">
    <property type="entry name" value="PspA_VIPP1"/>
</dbReference>
<dbReference type="Proteomes" id="UP000228754">
    <property type="component" value="Unassembled WGS sequence"/>
</dbReference>
<keyword evidence="2" id="KW-0175">Coiled coil</keyword>
<protein>
    <submittedName>
        <fullName evidence="3">Protein LiaH</fullName>
    </submittedName>
</protein>
<organism evidence="3 4">
    <name type="scientific">Bacillus pumilus</name>
    <name type="common">Bacillus mesentericus</name>
    <dbReference type="NCBI Taxonomy" id="1408"/>
    <lineage>
        <taxon>Bacteria</taxon>
        <taxon>Bacillati</taxon>
        <taxon>Bacillota</taxon>
        <taxon>Bacilli</taxon>
        <taxon>Bacillales</taxon>
        <taxon>Bacillaceae</taxon>
        <taxon>Bacillus</taxon>
    </lineage>
</organism>
<dbReference type="PANTHER" id="PTHR31088">
    <property type="entry name" value="MEMBRANE-ASSOCIATED PROTEIN VIPP1, CHLOROPLASTIC"/>
    <property type="match status" value="1"/>
</dbReference>
<evidence type="ECO:0000313" key="3">
    <source>
        <dbReference type="EMBL" id="PCK20062.1"/>
    </source>
</evidence>